<feature type="non-terminal residue" evidence="1">
    <location>
        <position position="102"/>
    </location>
</feature>
<accession>A0A2P5DJM1</accession>
<organism evidence="1 2">
    <name type="scientific">Trema orientale</name>
    <name type="common">Charcoal tree</name>
    <name type="synonym">Celtis orientalis</name>
    <dbReference type="NCBI Taxonomy" id="63057"/>
    <lineage>
        <taxon>Eukaryota</taxon>
        <taxon>Viridiplantae</taxon>
        <taxon>Streptophyta</taxon>
        <taxon>Embryophyta</taxon>
        <taxon>Tracheophyta</taxon>
        <taxon>Spermatophyta</taxon>
        <taxon>Magnoliopsida</taxon>
        <taxon>eudicotyledons</taxon>
        <taxon>Gunneridae</taxon>
        <taxon>Pentapetalae</taxon>
        <taxon>rosids</taxon>
        <taxon>fabids</taxon>
        <taxon>Rosales</taxon>
        <taxon>Cannabaceae</taxon>
        <taxon>Trema</taxon>
    </lineage>
</organism>
<dbReference type="AlphaFoldDB" id="A0A2P5DJM1"/>
<comment type="caution">
    <text evidence="1">The sequence shown here is derived from an EMBL/GenBank/DDBJ whole genome shotgun (WGS) entry which is preliminary data.</text>
</comment>
<sequence length="102" mass="11053">MSGPTTLPPTTCPCPPARYMVSPVDPGGAGPGRKAPVRERISKRPCRAMTELGAEGWRSVTLVTVPLPLRTQTPRWRRLAKCATLSAMSAPLAISMTWLRRA</sequence>
<gene>
    <name evidence="1" type="ORF">TorRG33x02_249530</name>
</gene>
<evidence type="ECO:0000313" key="1">
    <source>
        <dbReference type="EMBL" id="PON73470.1"/>
    </source>
</evidence>
<evidence type="ECO:0000313" key="2">
    <source>
        <dbReference type="Proteomes" id="UP000237000"/>
    </source>
</evidence>
<dbReference type="Proteomes" id="UP000237000">
    <property type="component" value="Unassembled WGS sequence"/>
</dbReference>
<proteinExistence type="predicted"/>
<dbReference type="EMBL" id="JXTC01000266">
    <property type="protein sequence ID" value="PON73470.1"/>
    <property type="molecule type" value="Genomic_DNA"/>
</dbReference>
<dbReference type="InParanoid" id="A0A2P5DJM1"/>
<reference evidence="2" key="1">
    <citation type="submission" date="2016-06" db="EMBL/GenBank/DDBJ databases">
        <title>Parallel loss of symbiosis genes in relatives of nitrogen-fixing non-legume Parasponia.</title>
        <authorList>
            <person name="Van Velzen R."/>
            <person name="Holmer R."/>
            <person name="Bu F."/>
            <person name="Rutten L."/>
            <person name="Van Zeijl A."/>
            <person name="Liu W."/>
            <person name="Santuari L."/>
            <person name="Cao Q."/>
            <person name="Sharma T."/>
            <person name="Shen D."/>
            <person name="Roswanjaya Y."/>
            <person name="Wardhani T."/>
            <person name="Kalhor M.S."/>
            <person name="Jansen J."/>
            <person name="Van den Hoogen J."/>
            <person name="Gungor B."/>
            <person name="Hartog M."/>
            <person name="Hontelez J."/>
            <person name="Verver J."/>
            <person name="Yang W.-C."/>
            <person name="Schijlen E."/>
            <person name="Repin R."/>
            <person name="Schilthuizen M."/>
            <person name="Schranz E."/>
            <person name="Heidstra R."/>
            <person name="Miyata K."/>
            <person name="Fedorova E."/>
            <person name="Kohlen W."/>
            <person name="Bisseling T."/>
            <person name="Smit S."/>
            <person name="Geurts R."/>
        </authorList>
    </citation>
    <scope>NUCLEOTIDE SEQUENCE [LARGE SCALE GENOMIC DNA]</scope>
    <source>
        <strain evidence="2">cv. RG33-2</strain>
    </source>
</reference>
<name>A0A2P5DJM1_TREOI</name>
<keyword evidence="2" id="KW-1185">Reference proteome</keyword>
<dbReference type="OrthoDB" id="1955969at2759"/>
<protein>
    <submittedName>
        <fullName evidence="1">Uncharacterized protein</fullName>
    </submittedName>
</protein>